<dbReference type="HOGENOM" id="CLU_1237003_0_0_1"/>
<dbReference type="KEGG" id="ehx:EMIHUDRAFT_218686"/>
<dbReference type="Proteomes" id="UP000013827">
    <property type="component" value="Unassembled WGS sequence"/>
</dbReference>
<accession>A0A0D3I6S8</accession>
<dbReference type="PaxDb" id="2903-EOD06963"/>
<dbReference type="AlphaFoldDB" id="A0A0D3I6S8"/>
<protein>
    <submittedName>
        <fullName evidence="1">Uncharacterized protein</fullName>
    </submittedName>
</protein>
<sequence length="224" mass="24606">MLSSVQKALRNLLVGDGEVVPAFFSRCSRHPSQTLARRTGMITRLLGELGGDLVAEESCLVCLEPVSSSACVRCSAPPHHVLCDSCFLSHVDSVPEPRIRACRGRVPCPGDGWHDSHFGPSEIASVALRYGCRAMRCGVCGFYYCWLCFHKELTNQAIHRHVRDAHGDLFVAQRAVDLAHGAWRRSVVSDFMRGIEDAALRDAVLSLTRSNLAALDASLPRHGW</sequence>
<evidence type="ECO:0000313" key="1">
    <source>
        <dbReference type="EnsemblProtists" id="EOD06963"/>
    </source>
</evidence>
<organism evidence="1 2">
    <name type="scientific">Emiliania huxleyi (strain CCMP1516)</name>
    <dbReference type="NCBI Taxonomy" id="280463"/>
    <lineage>
        <taxon>Eukaryota</taxon>
        <taxon>Haptista</taxon>
        <taxon>Haptophyta</taxon>
        <taxon>Prymnesiophyceae</taxon>
        <taxon>Isochrysidales</taxon>
        <taxon>Noelaerhabdaceae</taxon>
        <taxon>Emiliania</taxon>
    </lineage>
</organism>
<dbReference type="SUPFAM" id="SSF57850">
    <property type="entry name" value="RING/U-box"/>
    <property type="match status" value="2"/>
</dbReference>
<name>A0A0D3I6S8_EMIH1</name>
<dbReference type="GeneID" id="17253111"/>
<proteinExistence type="predicted"/>
<dbReference type="EnsemblProtists" id="EOD06963">
    <property type="protein sequence ID" value="EOD06963"/>
    <property type="gene ID" value="EMIHUDRAFT_218686"/>
</dbReference>
<evidence type="ECO:0000313" key="2">
    <source>
        <dbReference type="Proteomes" id="UP000013827"/>
    </source>
</evidence>
<reference evidence="1" key="2">
    <citation type="submission" date="2024-10" db="UniProtKB">
        <authorList>
            <consortium name="EnsemblProtists"/>
        </authorList>
    </citation>
    <scope>IDENTIFICATION</scope>
</reference>
<keyword evidence="2" id="KW-1185">Reference proteome</keyword>
<reference evidence="2" key="1">
    <citation type="journal article" date="2013" name="Nature">
        <title>Pan genome of the phytoplankton Emiliania underpins its global distribution.</title>
        <authorList>
            <person name="Read B.A."/>
            <person name="Kegel J."/>
            <person name="Klute M.J."/>
            <person name="Kuo A."/>
            <person name="Lefebvre S.C."/>
            <person name="Maumus F."/>
            <person name="Mayer C."/>
            <person name="Miller J."/>
            <person name="Monier A."/>
            <person name="Salamov A."/>
            <person name="Young J."/>
            <person name="Aguilar M."/>
            <person name="Claverie J.M."/>
            <person name="Frickenhaus S."/>
            <person name="Gonzalez K."/>
            <person name="Herman E.K."/>
            <person name="Lin Y.C."/>
            <person name="Napier J."/>
            <person name="Ogata H."/>
            <person name="Sarno A.F."/>
            <person name="Shmutz J."/>
            <person name="Schroeder D."/>
            <person name="de Vargas C."/>
            <person name="Verret F."/>
            <person name="von Dassow P."/>
            <person name="Valentin K."/>
            <person name="Van de Peer Y."/>
            <person name="Wheeler G."/>
            <person name="Dacks J.B."/>
            <person name="Delwiche C.F."/>
            <person name="Dyhrman S.T."/>
            <person name="Glockner G."/>
            <person name="John U."/>
            <person name="Richards T."/>
            <person name="Worden A.Z."/>
            <person name="Zhang X."/>
            <person name="Grigoriev I.V."/>
            <person name="Allen A.E."/>
            <person name="Bidle K."/>
            <person name="Borodovsky M."/>
            <person name="Bowler C."/>
            <person name="Brownlee C."/>
            <person name="Cock J.M."/>
            <person name="Elias M."/>
            <person name="Gladyshev V.N."/>
            <person name="Groth M."/>
            <person name="Guda C."/>
            <person name="Hadaegh A."/>
            <person name="Iglesias-Rodriguez M.D."/>
            <person name="Jenkins J."/>
            <person name="Jones B.M."/>
            <person name="Lawson T."/>
            <person name="Leese F."/>
            <person name="Lindquist E."/>
            <person name="Lobanov A."/>
            <person name="Lomsadze A."/>
            <person name="Malik S.B."/>
            <person name="Marsh M.E."/>
            <person name="Mackinder L."/>
            <person name="Mock T."/>
            <person name="Mueller-Roeber B."/>
            <person name="Pagarete A."/>
            <person name="Parker M."/>
            <person name="Probert I."/>
            <person name="Quesneville H."/>
            <person name="Raines C."/>
            <person name="Rensing S.A."/>
            <person name="Riano-Pachon D.M."/>
            <person name="Richier S."/>
            <person name="Rokitta S."/>
            <person name="Shiraiwa Y."/>
            <person name="Soanes D.M."/>
            <person name="van der Giezen M."/>
            <person name="Wahlund T.M."/>
            <person name="Williams B."/>
            <person name="Wilson W."/>
            <person name="Wolfe G."/>
            <person name="Wurch L.L."/>
        </authorList>
    </citation>
    <scope>NUCLEOTIDE SEQUENCE</scope>
</reference>
<dbReference type="RefSeq" id="XP_005759392.1">
    <property type="nucleotide sequence ID" value="XM_005759335.1"/>
</dbReference>